<protein>
    <recommendedName>
        <fullName evidence="4">TonB C-terminal domain-containing protein</fullName>
    </recommendedName>
</protein>
<name>A0A1P8KNY6_9BACT</name>
<dbReference type="SUPFAM" id="SSF74653">
    <property type="entry name" value="TolA/TonB C-terminal domain"/>
    <property type="match status" value="1"/>
</dbReference>
<dbReference type="EMBL" id="CP019070">
    <property type="protein sequence ID" value="APW66246.1"/>
    <property type="molecule type" value="Genomic_DNA"/>
</dbReference>
<dbReference type="KEGG" id="alp:LPB137_10505"/>
<accession>A0A1P8KNY6</accession>
<reference evidence="2 3" key="1">
    <citation type="submission" date="2017-01" db="EMBL/GenBank/DDBJ databases">
        <title>Genome sequencing of Arcobacter sp. LPB0137.</title>
        <authorList>
            <person name="Lee G.-W."/>
            <person name="Yi H."/>
        </authorList>
    </citation>
    <scope>NUCLEOTIDE SEQUENCE [LARGE SCALE GENOMIC DNA]</scope>
    <source>
        <strain evidence="2 3">LPB0137</strain>
    </source>
</reference>
<proteinExistence type="predicted"/>
<evidence type="ECO:0008006" key="4">
    <source>
        <dbReference type="Google" id="ProtNLM"/>
    </source>
</evidence>
<dbReference type="RefSeq" id="WP_076087789.1">
    <property type="nucleotide sequence ID" value="NZ_CP019070.1"/>
</dbReference>
<sequence>MQNKSSFLISGIISFSFYIFICALVVYYVTKPPVKKYTTKTTATVLELDVIVEKSDKKRIEKKEDKKIEKKEEVVVEKAASKAAEKKPDLKSLFANVKTKSKTVAKKEVNKVVKSIDPKRFKSKFEKQKKSSNVKLDKLLNDKKTTTNVRSSSKSKSKESNEYFSQVSALLDAWVPLIRQDNLTATVLVIISPNGSFDYRFSKYSGNSDFDISLKAFLEEQKSIMYPKPKRGKKVQINVDFKSKG</sequence>
<keyword evidence="3" id="KW-1185">Reference proteome</keyword>
<feature type="transmembrane region" description="Helical" evidence="1">
    <location>
        <begin position="7"/>
        <end position="29"/>
    </location>
</feature>
<keyword evidence="1" id="KW-0812">Transmembrane</keyword>
<evidence type="ECO:0000256" key="1">
    <source>
        <dbReference type="SAM" id="Phobius"/>
    </source>
</evidence>
<dbReference type="Proteomes" id="UP000186074">
    <property type="component" value="Chromosome"/>
</dbReference>
<keyword evidence="1" id="KW-0472">Membrane</keyword>
<organism evidence="2 3">
    <name type="scientific">Poseidonibacter parvus</name>
    <dbReference type="NCBI Taxonomy" id="1850254"/>
    <lineage>
        <taxon>Bacteria</taxon>
        <taxon>Pseudomonadati</taxon>
        <taxon>Campylobacterota</taxon>
        <taxon>Epsilonproteobacteria</taxon>
        <taxon>Campylobacterales</taxon>
        <taxon>Arcobacteraceae</taxon>
        <taxon>Poseidonibacter</taxon>
    </lineage>
</organism>
<dbReference type="OrthoDB" id="5372757at2"/>
<evidence type="ECO:0000313" key="3">
    <source>
        <dbReference type="Proteomes" id="UP000186074"/>
    </source>
</evidence>
<dbReference type="Pfam" id="PF13103">
    <property type="entry name" value="TonB_2"/>
    <property type="match status" value="1"/>
</dbReference>
<dbReference type="AlphaFoldDB" id="A0A1P8KNY6"/>
<keyword evidence="1" id="KW-1133">Transmembrane helix</keyword>
<evidence type="ECO:0000313" key="2">
    <source>
        <dbReference type="EMBL" id="APW66246.1"/>
    </source>
</evidence>
<dbReference type="STRING" id="1850254.LPB137_10505"/>
<gene>
    <name evidence="2" type="ORF">LPB137_10505</name>
</gene>